<dbReference type="SUPFAM" id="SSF53649">
    <property type="entry name" value="Alkaline phosphatase-like"/>
    <property type="match status" value="1"/>
</dbReference>
<reference evidence="1" key="1">
    <citation type="submission" date="2021-05" db="EMBL/GenBank/DDBJ databases">
        <authorList>
            <person name="Pietrasiak N."/>
            <person name="Ward R."/>
            <person name="Stajich J.E."/>
            <person name="Kurbessoian T."/>
        </authorList>
    </citation>
    <scope>NUCLEOTIDE SEQUENCE</scope>
    <source>
        <strain evidence="1">UHER 2000/2452</strain>
    </source>
</reference>
<reference evidence="1" key="2">
    <citation type="journal article" date="2022" name="Microbiol. Resour. Announc.">
        <title>Metagenome Sequencing to Explore Phylogenomics of Terrestrial Cyanobacteria.</title>
        <authorList>
            <person name="Ward R.D."/>
            <person name="Stajich J.E."/>
            <person name="Johansen J.R."/>
            <person name="Huntemann M."/>
            <person name="Clum A."/>
            <person name="Foster B."/>
            <person name="Foster B."/>
            <person name="Roux S."/>
            <person name="Palaniappan K."/>
            <person name="Varghese N."/>
            <person name="Mukherjee S."/>
            <person name="Reddy T.B.K."/>
            <person name="Daum C."/>
            <person name="Copeland A."/>
            <person name="Chen I.A."/>
            <person name="Ivanova N.N."/>
            <person name="Kyrpides N.C."/>
            <person name="Shapiro N."/>
            <person name="Eloe-Fadrosh E.A."/>
            <person name="Pietrasiak N."/>
        </authorList>
    </citation>
    <scope>NUCLEOTIDE SEQUENCE</scope>
    <source>
        <strain evidence="1">UHER 2000/2452</strain>
    </source>
</reference>
<protein>
    <submittedName>
        <fullName evidence="1">Alkaline phosphatase family protein</fullName>
    </submittedName>
</protein>
<organism evidence="1 2">
    <name type="scientific">Drouetiella hepatica Uher 2000/2452</name>
    <dbReference type="NCBI Taxonomy" id="904376"/>
    <lineage>
        <taxon>Bacteria</taxon>
        <taxon>Bacillati</taxon>
        <taxon>Cyanobacteriota</taxon>
        <taxon>Cyanophyceae</taxon>
        <taxon>Oculatellales</taxon>
        <taxon>Oculatellaceae</taxon>
        <taxon>Drouetiella</taxon>
    </lineage>
</organism>
<dbReference type="InterPro" id="IPR002591">
    <property type="entry name" value="Phosphodiest/P_Trfase"/>
</dbReference>
<dbReference type="InterPro" id="IPR017850">
    <property type="entry name" value="Alkaline_phosphatase_core_sf"/>
</dbReference>
<comment type="caution">
    <text evidence="1">The sequence shown here is derived from an EMBL/GenBank/DDBJ whole genome shotgun (WGS) entry which is preliminary data.</text>
</comment>
<dbReference type="AlphaFoldDB" id="A0A951QHR4"/>
<sequence>MMKKRVIAIGLDAADYRVMEKWMDQGHLKNLSQLRSEGAYGHLTNTVTYCDQVRETSITERLWANTWTGCTSNKTGYWGIEKFYPETYDMSLDIRGAYDFKEYPPFYGLMEDRRVILFDLLSASLYDKVNGLQVLGWGGHFPATDNCSSPPELLPEIIQKYGEHPVFYKDAGFWWDKEYEEWVEKGIKDAVATRSEIIRDLMKRQDWDLFLTTFGETHSAGHNFWYLSQSDHPLYDHFRSDNDPAKDPMLACYEAVDQAVGEILAEAPEDAYVFVYAVHGIAANNTDLFSLVFLPELLYRFSFPGKVALAPGKSGDAPPPIITDASLPWPVEILKTTTMANPTLMQRLVKKLVPGLFSRLWPEPQLTDMSKLEGSSANLNWMPGMWYRSAWPQMKAFALPAFSDGHIRINLEGREKDGIVKHSEYDALCEEITQFLYRVKDARTGEPIVDEVVRTRRSPADNDPKLPDSDLVVLWKPGISDVVDSPDCGRIGPVVYDRTGGHYLSRGFLMAKGPGITPGSSIPDGQAVDIAPTIMKLMDVEIPSHFDGKPISLVKAESYIGV</sequence>
<evidence type="ECO:0000313" key="2">
    <source>
        <dbReference type="Proteomes" id="UP000757435"/>
    </source>
</evidence>
<name>A0A951QHR4_9CYAN</name>
<evidence type="ECO:0000313" key="1">
    <source>
        <dbReference type="EMBL" id="MBW4661443.1"/>
    </source>
</evidence>
<gene>
    <name evidence="1" type="ORF">KME15_22455</name>
</gene>
<dbReference type="Pfam" id="PF01663">
    <property type="entry name" value="Phosphodiest"/>
    <property type="match status" value="1"/>
</dbReference>
<dbReference type="Gene3D" id="3.40.720.10">
    <property type="entry name" value="Alkaline Phosphatase, subunit A"/>
    <property type="match status" value="2"/>
</dbReference>
<dbReference type="Proteomes" id="UP000757435">
    <property type="component" value="Unassembled WGS sequence"/>
</dbReference>
<proteinExistence type="predicted"/>
<dbReference type="EMBL" id="JAHHHD010000037">
    <property type="protein sequence ID" value="MBW4661443.1"/>
    <property type="molecule type" value="Genomic_DNA"/>
</dbReference>
<accession>A0A951QHR4</accession>